<evidence type="ECO:0000256" key="5">
    <source>
        <dbReference type="ARBA" id="ARBA00023136"/>
    </source>
</evidence>
<evidence type="ECO:0000256" key="1">
    <source>
        <dbReference type="ARBA" id="ARBA00004651"/>
    </source>
</evidence>
<dbReference type="Proteomes" id="UP000310541">
    <property type="component" value="Unassembled WGS sequence"/>
</dbReference>
<dbReference type="InterPro" id="IPR015414">
    <property type="entry name" value="TMEM64"/>
</dbReference>
<comment type="caution">
    <text evidence="8">The sequence shown here is derived from an EMBL/GenBank/DDBJ whole genome shotgun (WGS) entry which is preliminary data.</text>
</comment>
<dbReference type="GO" id="GO:0005886">
    <property type="term" value="C:plasma membrane"/>
    <property type="evidence" value="ECO:0007669"/>
    <property type="project" value="UniProtKB-SubCell"/>
</dbReference>
<evidence type="ECO:0000256" key="2">
    <source>
        <dbReference type="ARBA" id="ARBA00022475"/>
    </source>
</evidence>
<dbReference type="RefSeq" id="WP_136948867.1">
    <property type="nucleotide sequence ID" value="NZ_SWFM01000012.1"/>
</dbReference>
<organism evidence="8 9">
    <name type="scientific">Guptibacillus hwajinpoensis</name>
    <dbReference type="NCBI Taxonomy" id="208199"/>
    <lineage>
        <taxon>Bacteria</taxon>
        <taxon>Bacillati</taxon>
        <taxon>Bacillota</taxon>
        <taxon>Bacilli</taxon>
        <taxon>Bacillales</taxon>
        <taxon>Guptibacillaceae</taxon>
        <taxon>Guptibacillus</taxon>
    </lineage>
</organism>
<feature type="transmembrane region" description="Helical" evidence="6">
    <location>
        <begin position="170"/>
        <end position="190"/>
    </location>
</feature>
<feature type="transmembrane region" description="Helical" evidence="6">
    <location>
        <begin position="52"/>
        <end position="73"/>
    </location>
</feature>
<sequence>MKKNVSPLKWTGLALLIIIPIIFFINPQWFTTIRSFISLDSLSLLADYFRSLGIWAPFISIGLMIAQGIIAPLPSFVITAANGLAFGIPLGIIISWTGGMAAALVMFLLARLLGASFVEKITKNSDLLAKANRYSGENGFFLILVARIIPIVSFDIISLIAGLSNIKFRSFVLATGIGQIPGTVLYTIVGHDIANLDQYQNRFIWTSIVLVAFLIIGKWRSVRKAKKPKTGHE</sequence>
<feature type="transmembrane region" description="Helical" evidence="6">
    <location>
        <begin position="12"/>
        <end position="32"/>
    </location>
</feature>
<evidence type="ECO:0000313" key="8">
    <source>
        <dbReference type="EMBL" id="TKD66437.1"/>
    </source>
</evidence>
<evidence type="ECO:0000313" key="9">
    <source>
        <dbReference type="Proteomes" id="UP000310541"/>
    </source>
</evidence>
<keyword evidence="3 6" id="KW-0812">Transmembrane</keyword>
<keyword evidence="2 6" id="KW-1003">Cell membrane</keyword>
<keyword evidence="5 6" id="KW-0472">Membrane</keyword>
<feature type="transmembrane region" description="Helical" evidence="6">
    <location>
        <begin position="202"/>
        <end position="219"/>
    </location>
</feature>
<accession>A0A4U1M6U0</accession>
<keyword evidence="4 6" id="KW-1133">Transmembrane helix</keyword>
<comment type="subcellular location">
    <subcellularLocation>
        <location evidence="1 6">Cell membrane</location>
        <topology evidence="1 6">Multi-pass membrane protein</topology>
    </subcellularLocation>
</comment>
<feature type="transmembrane region" description="Helical" evidence="6">
    <location>
        <begin position="140"/>
        <end position="163"/>
    </location>
</feature>
<gene>
    <name evidence="8" type="ORF">FBF83_20035</name>
</gene>
<evidence type="ECO:0000256" key="4">
    <source>
        <dbReference type="ARBA" id="ARBA00022989"/>
    </source>
</evidence>
<proteinExistence type="inferred from homology"/>
<dbReference type="AlphaFoldDB" id="A0A4U1M6U0"/>
<feature type="domain" description="VTT" evidence="7">
    <location>
        <begin position="73"/>
        <end position="191"/>
    </location>
</feature>
<dbReference type="InterPro" id="IPR032816">
    <property type="entry name" value="VTT_dom"/>
</dbReference>
<name>A0A4U1M6U0_9BACL</name>
<evidence type="ECO:0000256" key="3">
    <source>
        <dbReference type="ARBA" id="ARBA00022692"/>
    </source>
</evidence>
<feature type="transmembrane region" description="Helical" evidence="6">
    <location>
        <begin position="85"/>
        <end position="110"/>
    </location>
</feature>
<dbReference type="OrthoDB" id="9812980at2"/>
<dbReference type="Pfam" id="PF09335">
    <property type="entry name" value="VTT_dom"/>
    <property type="match status" value="1"/>
</dbReference>
<protein>
    <recommendedName>
        <fullName evidence="6">TVP38/TMEM64 family membrane protein</fullName>
    </recommendedName>
</protein>
<dbReference type="PANTHER" id="PTHR12677">
    <property type="entry name" value="GOLGI APPARATUS MEMBRANE PROTEIN TVP38-RELATED"/>
    <property type="match status" value="1"/>
</dbReference>
<evidence type="ECO:0000256" key="6">
    <source>
        <dbReference type="RuleBase" id="RU366058"/>
    </source>
</evidence>
<reference evidence="8 9" key="1">
    <citation type="submission" date="2019-04" db="EMBL/GenBank/DDBJ databases">
        <title>Genome sequence of Bacillus hwajinpoensis strain Y2.</title>
        <authorList>
            <person name="Fair J.L."/>
            <person name="Maclea K.S."/>
        </authorList>
    </citation>
    <scope>NUCLEOTIDE SEQUENCE [LARGE SCALE GENOMIC DNA]</scope>
    <source>
        <strain evidence="8 9">Y2</strain>
    </source>
</reference>
<dbReference type="EMBL" id="SWFM01000012">
    <property type="protein sequence ID" value="TKD66437.1"/>
    <property type="molecule type" value="Genomic_DNA"/>
</dbReference>
<comment type="similarity">
    <text evidence="6">Belongs to the TVP38/TMEM64 family.</text>
</comment>
<dbReference type="PANTHER" id="PTHR12677:SF59">
    <property type="entry name" value="GOLGI APPARATUS MEMBRANE PROTEIN TVP38-RELATED"/>
    <property type="match status" value="1"/>
</dbReference>
<evidence type="ECO:0000259" key="7">
    <source>
        <dbReference type="Pfam" id="PF09335"/>
    </source>
</evidence>